<name>A0ABP8KET2_9BACT</name>
<dbReference type="RefSeq" id="WP_345267357.1">
    <property type="nucleotide sequence ID" value="NZ_BAABHB010000004.1"/>
</dbReference>
<accession>A0ABP8KET2</accession>
<keyword evidence="3" id="KW-1185">Reference proteome</keyword>
<gene>
    <name evidence="2" type="ORF">GCM10023187_24020</name>
</gene>
<evidence type="ECO:0000313" key="2">
    <source>
        <dbReference type="EMBL" id="GAA4405547.1"/>
    </source>
</evidence>
<comment type="caution">
    <text evidence="2">The sequence shown here is derived from an EMBL/GenBank/DDBJ whole genome shotgun (WGS) entry which is preliminary data.</text>
</comment>
<dbReference type="EMBL" id="BAABHB010000004">
    <property type="protein sequence ID" value="GAA4405547.1"/>
    <property type="molecule type" value="Genomic_DNA"/>
</dbReference>
<proteinExistence type="predicted"/>
<evidence type="ECO:0000313" key="3">
    <source>
        <dbReference type="Proteomes" id="UP001500936"/>
    </source>
</evidence>
<reference evidence="3" key="1">
    <citation type="journal article" date="2019" name="Int. J. Syst. Evol. Microbiol.">
        <title>The Global Catalogue of Microorganisms (GCM) 10K type strain sequencing project: providing services to taxonomists for standard genome sequencing and annotation.</title>
        <authorList>
            <consortium name="The Broad Institute Genomics Platform"/>
            <consortium name="The Broad Institute Genome Sequencing Center for Infectious Disease"/>
            <person name="Wu L."/>
            <person name="Ma J."/>
        </authorList>
    </citation>
    <scope>NUCLEOTIDE SEQUENCE [LARGE SCALE GENOMIC DNA]</scope>
    <source>
        <strain evidence="3">JCM 17925</strain>
    </source>
</reference>
<feature type="region of interest" description="Disordered" evidence="1">
    <location>
        <begin position="1"/>
        <end position="22"/>
    </location>
</feature>
<protein>
    <submittedName>
        <fullName evidence="2">Uncharacterized protein</fullName>
    </submittedName>
</protein>
<organism evidence="2 3">
    <name type="scientific">Nibrella viscosa</name>
    <dbReference type="NCBI Taxonomy" id="1084524"/>
    <lineage>
        <taxon>Bacteria</taxon>
        <taxon>Pseudomonadati</taxon>
        <taxon>Bacteroidota</taxon>
        <taxon>Cytophagia</taxon>
        <taxon>Cytophagales</taxon>
        <taxon>Spirosomataceae</taxon>
        <taxon>Nibrella</taxon>
    </lineage>
</organism>
<evidence type="ECO:0000256" key="1">
    <source>
        <dbReference type="SAM" id="MobiDB-lite"/>
    </source>
</evidence>
<sequence length="70" mass="7628">MNVAAYRPTDNTNSANEPGFRGGLIQEYEEGDVRHDVNFGRGQSGDLSQPPVDQSLLTIDLLSGFLRFGS</sequence>
<dbReference type="Proteomes" id="UP001500936">
    <property type="component" value="Unassembled WGS sequence"/>
</dbReference>